<feature type="domain" description="DUF4145" evidence="1">
    <location>
        <begin position="121"/>
        <end position="207"/>
    </location>
</feature>
<reference evidence="2" key="1">
    <citation type="submission" date="2023-07" db="EMBL/GenBank/DDBJ databases">
        <title>A collection of bacterial strains from the Burkholderia cepacia Research Laboratory and Repository.</title>
        <authorList>
            <person name="Lipuma J."/>
            <person name="Spilker T."/>
            <person name="Caverly L."/>
        </authorList>
    </citation>
    <scope>NUCLEOTIDE SEQUENCE</scope>
    <source>
        <strain evidence="2">AU44979</strain>
    </source>
</reference>
<evidence type="ECO:0000259" key="1">
    <source>
        <dbReference type="Pfam" id="PF13643"/>
    </source>
</evidence>
<protein>
    <submittedName>
        <fullName evidence="2">DUF4145 domain-containing protein</fullName>
    </submittedName>
</protein>
<dbReference type="AlphaFoldDB" id="A0AAP4QZQ8"/>
<comment type="caution">
    <text evidence="2">The sequence shown here is derived from an EMBL/GenBank/DDBJ whole genome shotgun (WGS) entry which is preliminary data.</text>
</comment>
<accession>A0AAP4QZQ8</accession>
<dbReference type="Pfam" id="PF13643">
    <property type="entry name" value="DUF4145"/>
    <property type="match status" value="1"/>
</dbReference>
<evidence type="ECO:0000313" key="3">
    <source>
        <dbReference type="Proteomes" id="UP001172109"/>
    </source>
</evidence>
<proteinExistence type="predicted"/>
<dbReference type="Proteomes" id="UP001172109">
    <property type="component" value="Unassembled WGS sequence"/>
</dbReference>
<evidence type="ECO:0000313" key="2">
    <source>
        <dbReference type="EMBL" id="MDN7564371.1"/>
    </source>
</evidence>
<dbReference type="RefSeq" id="WP_105818617.1">
    <property type="nucleotide sequence ID" value="NZ_CADEUY010000005.1"/>
</dbReference>
<gene>
    <name evidence="2" type="ORF">QZM56_07645</name>
</gene>
<dbReference type="EMBL" id="JAUJQS010000004">
    <property type="protein sequence ID" value="MDN7564371.1"/>
    <property type="molecule type" value="Genomic_DNA"/>
</dbReference>
<name>A0AAP4QZQ8_9BURK</name>
<dbReference type="InterPro" id="IPR025285">
    <property type="entry name" value="DUF4145"/>
</dbReference>
<organism evidence="2 3">
    <name type="scientific">Burkholderia contaminans</name>
    <dbReference type="NCBI Taxonomy" id="488447"/>
    <lineage>
        <taxon>Bacteria</taxon>
        <taxon>Pseudomonadati</taxon>
        <taxon>Pseudomonadota</taxon>
        <taxon>Betaproteobacteria</taxon>
        <taxon>Burkholderiales</taxon>
        <taxon>Burkholderiaceae</taxon>
        <taxon>Burkholderia</taxon>
        <taxon>Burkholderia cepacia complex</taxon>
    </lineage>
</organism>
<sequence length="236" mass="26901">MAEQEEKETVKGQCPHCGDERNCEVHGRVKKQWEWSDRSGNSVDGLIEHLFLECKGCETIFYESISCNSEDVEYWYDHNGDTQSEYVMHRTTYPKPTSRIKPSWLSAIVNTDMTLYTILDEMYLACDNGTYILTAIGLRTALDRAMEVLGIDQAATFVEKLKRLRDGGWIGETEHEILGIVTDAGNAAAHRGWRPDEQEVFQLVQAMEVFLQRAFIVGKQALGIKEKIPPKPARRK</sequence>